<feature type="transmembrane region" description="Helical" evidence="6">
    <location>
        <begin position="90"/>
        <end position="109"/>
    </location>
</feature>
<dbReference type="PANTHER" id="PTHR32322:SF2">
    <property type="entry name" value="EAMA DOMAIN-CONTAINING PROTEIN"/>
    <property type="match status" value="1"/>
</dbReference>
<keyword evidence="9" id="KW-1185">Reference proteome</keyword>
<dbReference type="KEGG" id="acp:A2cp1_3033"/>
<evidence type="ECO:0000256" key="3">
    <source>
        <dbReference type="ARBA" id="ARBA00022692"/>
    </source>
</evidence>
<evidence type="ECO:0000259" key="7">
    <source>
        <dbReference type="Pfam" id="PF00892"/>
    </source>
</evidence>
<feature type="transmembrane region" description="Helical" evidence="6">
    <location>
        <begin position="30"/>
        <end position="49"/>
    </location>
</feature>
<dbReference type="AlphaFoldDB" id="B8JFJ1"/>
<evidence type="ECO:0000313" key="9">
    <source>
        <dbReference type="Proteomes" id="UP000007089"/>
    </source>
</evidence>
<keyword evidence="4 6" id="KW-1133">Transmembrane helix</keyword>
<evidence type="ECO:0000256" key="4">
    <source>
        <dbReference type="ARBA" id="ARBA00022989"/>
    </source>
</evidence>
<organism evidence="8 9">
    <name type="scientific">Anaeromyxobacter dehalogenans (strain ATCC BAA-258 / DSM 21875 / 2CP-1)</name>
    <dbReference type="NCBI Taxonomy" id="455488"/>
    <lineage>
        <taxon>Bacteria</taxon>
        <taxon>Pseudomonadati</taxon>
        <taxon>Myxococcota</taxon>
        <taxon>Myxococcia</taxon>
        <taxon>Myxococcales</taxon>
        <taxon>Cystobacterineae</taxon>
        <taxon>Anaeromyxobacteraceae</taxon>
        <taxon>Anaeromyxobacter</taxon>
    </lineage>
</organism>
<feature type="domain" description="EamA" evidence="7">
    <location>
        <begin position="148"/>
        <end position="283"/>
    </location>
</feature>
<keyword evidence="3 6" id="KW-0812">Transmembrane</keyword>
<dbReference type="Proteomes" id="UP000007089">
    <property type="component" value="Chromosome"/>
</dbReference>
<feature type="transmembrane region" description="Helical" evidence="6">
    <location>
        <begin position="212"/>
        <end position="230"/>
    </location>
</feature>
<dbReference type="Pfam" id="PF00892">
    <property type="entry name" value="EamA"/>
    <property type="match status" value="2"/>
</dbReference>
<proteinExistence type="inferred from homology"/>
<evidence type="ECO:0000256" key="2">
    <source>
        <dbReference type="ARBA" id="ARBA00007362"/>
    </source>
</evidence>
<dbReference type="EMBL" id="CP001359">
    <property type="protein sequence ID" value="ACL66368.1"/>
    <property type="molecule type" value="Genomic_DNA"/>
</dbReference>
<accession>B8JFJ1</accession>
<feature type="domain" description="EamA" evidence="7">
    <location>
        <begin position="3"/>
        <end position="132"/>
    </location>
</feature>
<dbReference type="SUPFAM" id="SSF103481">
    <property type="entry name" value="Multidrug resistance efflux transporter EmrE"/>
    <property type="match status" value="2"/>
</dbReference>
<feature type="transmembrane region" description="Helical" evidence="6">
    <location>
        <begin position="267"/>
        <end position="283"/>
    </location>
</feature>
<dbReference type="InterPro" id="IPR050638">
    <property type="entry name" value="AA-Vitamin_Transporters"/>
</dbReference>
<sequence>MVHLVMFLHSAISAGTYLAAKRALGELSPFEVALVRFGLSSLAFGLLLWRRPVRVARRDLLALLGLGVIAIPVNQGLFLAGMAWTTPGHAALLYALTPVFVFLVARVRLGERAGPAKLAGIALAFAGVVVVLLGRGAVGLHGSSRQLAGDLLILLAVVAWSVFAVAGKPYAQRYGAVGSTGVALVLGTLVYLPVGLVATDWSRLGALSTTGWASLGYLVLLTSVVAYILYYWALSRAEASRVAIWSNLQPVLTALLAWAIAGERLTAPFVAGGAMVIAGVILTERG</sequence>
<dbReference type="Gene3D" id="1.10.3730.20">
    <property type="match status" value="1"/>
</dbReference>
<dbReference type="GO" id="GO:0016020">
    <property type="term" value="C:membrane"/>
    <property type="evidence" value="ECO:0007669"/>
    <property type="project" value="UniProtKB-SubCell"/>
</dbReference>
<protein>
    <recommendedName>
        <fullName evidence="7">EamA domain-containing protein</fullName>
    </recommendedName>
</protein>
<comment type="similarity">
    <text evidence="2">Belongs to the EamA transporter family.</text>
</comment>
<gene>
    <name evidence="8" type="ordered locus">A2cp1_3033</name>
</gene>
<evidence type="ECO:0000256" key="1">
    <source>
        <dbReference type="ARBA" id="ARBA00004141"/>
    </source>
</evidence>
<keyword evidence="5 6" id="KW-0472">Membrane</keyword>
<dbReference type="RefSeq" id="WP_012634097.1">
    <property type="nucleotide sequence ID" value="NC_011891.1"/>
</dbReference>
<feature type="transmembrane region" description="Helical" evidence="6">
    <location>
        <begin position="242"/>
        <end position="261"/>
    </location>
</feature>
<evidence type="ECO:0000256" key="6">
    <source>
        <dbReference type="SAM" id="Phobius"/>
    </source>
</evidence>
<name>B8JFJ1_ANAD2</name>
<evidence type="ECO:0000256" key="5">
    <source>
        <dbReference type="ARBA" id="ARBA00023136"/>
    </source>
</evidence>
<comment type="subcellular location">
    <subcellularLocation>
        <location evidence="1">Membrane</location>
        <topology evidence="1">Multi-pass membrane protein</topology>
    </subcellularLocation>
</comment>
<dbReference type="InterPro" id="IPR037185">
    <property type="entry name" value="EmrE-like"/>
</dbReference>
<evidence type="ECO:0000313" key="8">
    <source>
        <dbReference type="EMBL" id="ACL66368.1"/>
    </source>
</evidence>
<dbReference type="HOGENOM" id="CLU_033863_4_2_7"/>
<feature type="transmembrane region" description="Helical" evidence="6">
    <location>
        <begin position="121"/>
        <end position="141"/>
    </location>
</feature>
<dbReference type="PANTHER" id="PTHR32322">
    <property type="entry name" value="INNER MEMBRANE TRANSPORTER"/>
    <property type="match status" value="1"/>
</dbReference>
<dbReference type="InterPro" id="IPR000620">
    <property type="entry name" value="EamA_dom"/>
</dbReference>
<feature type="transmembrane region" description="Helical" evidence="6">
    <location>
        <begin position="174"/>
        <end position="192"/>
    </location>
</feature>
<reference evidence="8" key="1">
    <citation type="submission" date="2009-01" db="EMBL/GenBank/DDBJ databases">
        <title>Complete sequence of Anaeromyxobacter dehalogenans 2CP-1.</title>
        <authorList>
            <consortium name="US DOE Joint Genome Institute"/>
            <person name="Lucas S."/>
            <person name="Copeland A."/>
            <person name="Lapidus A."/>
            <person name="Glavina del Rio T."/>
            <person name="Dalin E."/>
            <person name="Tice H."/>
            <person name="Bruce D."/>
            <person name="Goodwin L."/>
            <person name="Pitluck S."/>
            <person name="Saunders E."/>
            <person name="Brettin T."/>
            <person name="Detter J.C."/>
            <person name="Han C."/>
            <person name="Larimer F."/>
            <person name="Land M."/>
            <person name="Hauser L."/>
            <person name="Kyrpides N."/>
            <person name="Ovchinnikova G."/>
            <person name="Beliaev A.S."/>
            <person name="Richardson P."/>
        </authorList>
    </citation>
    <scope>NUCLEOTIDE SEQUENCE</scope>
    <source>
        <strain evidence="8">2CP-1</strain>
    </source>
</reference>
<feature type="transmembrane region" description="Helical" evidence="6">
    <location>
        <begin position="61"/>
        <end position="84"/>
    </location>
</feature>
<feature type="transmembrane region" description="Helical" evidence="6">
    <location>
        <begin position="147"/>
        <end position="167"/>
    </location>
</feature>